<evidence type="ECO:0000256" key="1">
    <source>
        <dbReference type="SAM" id="SignalP"/>
    </source>
</evidence>
<dbReference type="SUPFAM" id="SSF50494">
    <property type="entry name" value="Trypsin-like serine proteases"/>
    <property type="match status" value="1"/>
</dbReference>
<sequence length="405" mass="43448">MSRIRYGAIAVGLAGIAAGMVTPVFATTASAAEVAPGAPMRMATDGLDDRVQEEVGEVPLEIITTASCSQGISGTVTLDDGSQRNVLVSAGHCLYGIEGEGVETYPEVYAPLSEGRKLIARREHGDKVYPVPEGGGIDAVIRQFDGPDWATAEVVGDADMTRVADSVDQYGRRHGDPVVLTGVRDYRDLEKWEVDFDNFGQPICKDGQTSGRTCGAQLMRTSNGIWHTNLYLSGDSGGVNFDPVTGEALGVTSIGIVGLIGRAQPMDVALEQAYGIPDGQVNERFTLPESTDQHSQAYTLKEDTEQIDEWAEQNLPEDMLVSEEPLALEDAQEQAWINLESGIGEVRIQTQDAVNLLSEDPTQMGTVVSNAVDTAEYVGNLVEETAQAYGEAFENLLAEEGNEEE</sequence>
<reference evidence="2 3" key="1">
    <citation type="submission" date="2015-10" db="EMBL/GenBank/DDBJ databases">
        <title>Corynebacteirum lowii and Corynebacterium oculi species nova, derived from human clinical disease and and emended description of Corynebacterium mastiditis.</title>
        <authorList>
            <person name="Bernard K."/>
            <person name="Pacheco A.L."/>
            <person name="Mcdougall C."/>
            <person name="Burtx T."/>
            <person name="Weibe D."/>
            <person name="Tyler S."/>
            <person name="Olson A.B."/>
            <person name="Cnockaert M."/>
            <person name="Eguchi H."/>
            <person name="Kuwahara T."/>
            <person name="Nakayama-Imaohji H."/>
            <person name="Boudewijins M."/>
            <person name="Van Hoecke F."/>
            <person name="Bernier A.-M."/>
            <person name="Vandamme P."/>
        </authorList>
    </citation>
    <scope>NUCLEOTIDE SEQUENCE [LARGE SCALE GENOMIC DNA]</scope>
    <source>
        <strain evidence="2 3">NML 130210</strain>
    </source>
</reference>
<comment type="caution">
    <text evidence="2">The sequence shown here is derived from an EMBL/GenBank/DDBJ whole genome shotgun (WGS) entry which is preliminary data.</text>
</comment>
<dbReference type="STRING" id="1544416.Cocul_00498"/>
<evidence type="ECO:0000313" key="3">
    <source>
        <dbReference type="Proteomes" id="UP000050517"/>
    </source>
</evidence>
<dbReference type="PROSITE" id="PS00134">
    <property type="entry name" value="TRYPSIN_HIS"/>
    <property type="match status" value="1"/>
</dbReference>
<dbReference type="EMBL" id="LKST01000001">
    <property type="protein sequence ID" value="KQB85359.1"/>
    <property type="molecule type" value="Genomic_DNA"/>
</dbReference>
<dbReference type="Proteomes" id="UP000050517">
    <property type="component" value="Unassembled WGS sequence"/>
</dbReference>
<keyword evidence="1" id="KW-0732">Signal</keyword>
<evidence type="ECO:0000313" key="2">
    <source>
        <dbReference type="EMBL" id="KQB85359.1"/>
    </source>
</evidence>
<dbReference type="InterPro" id="IPR018114">
    <property type="entry name" value="TRYPSIN_HIS"/>
</dbReference>
<keyword evidence="3" id="KW-1185">Reference proteome</keyword>
<dbReference type="InterPro" id="IPR009003">
    <property type="entry name" value="Peptidase_S1_PA"/>
</dbReference>
<dbReference type="AlphaFoldDB" id="A0A0Q1AFD5"/>
<accession>A0A0Q1AFD5</accession>
<dbReference type="PATRIC" id="fig|1544416.3.peg.502"/>
<dbReference type="GO" id="GO:0006508">
    <property type="term" value="P:proteolysis"/>
    <property type="evidence" value="ECO:0007669"/>
    <property type="project" value="InterPro"/>
</dbReference>
<dbReference type="Gene3D" id="2.40.10.10">
    <property type="entry name" value="Trypsin-like serine proteases"/>
    <property type="match status" value="2"/>
</dbReference>
<evidence type="ECO:0008006" key="4">
    <source>
        <dbReference type="Google" id="ProtNLM"/>
    </source>
</evidence>
<dbReference type="GO" id="GO:0004252">
    <property type="term" value="F:serine-type endopeptidase activity"/>
    <property type="evidence" value="ECO:0007669"/>
    <property type="project" value="InterPro"/>
</dbReference>
<dbReference type="InterPro" id="IPR043504">
    <property type="entry name" value="Peptidase_S1_PA_chymotrypsin"/>
</dbReference>
<dbReference type="RefSeq" id="WP_082422115.1">
    <property type="nucleotide sequence ID" value="NZ_LKST01000001.1"/>
</dbReference>
<protein>
    <recommendedName>
        <fullName evidence="4">Trypsin</fullName>
    </recommendedName>
</protein>
<gene>
    <name evidence="2" type="ORF">Cocul_00498</name>
</gene>
<organism evidence="2 3">
    <name type="scientific">Corynebacterium oculi</name>
    <dbReference type="NCBI Taxonomy" id="1544416"/>
    <lineage>
        <taxon>Bacteria</taxon>
        <taxon>Bacillati</taxon>
        <taxon>Actinomycetota</taxon>
        <taxon>Actinomycetes</taxon>
        <taxon>Mycobacteriales</taxon>
        <taxon>Corynebacteriaceae</taxon>
        <taxon>Corynebacterium</taxon>
    </lineage>
</organism>
<name>A0A0Q1AFD5_9CORY</name>
<feature type="signal peptide" evidence="1">
    <location>
        <begin position="1"/>
        <end position="26"/>
    </location>
</feature>
<proteinExistence type="predicted"/>
<feature type="chain" id="PRO_5039539227" description="Trypsin" evidence="1">
    <location>
        <begin position="27"/>
        <end position="405"/>
    </location>
</feature>